<dbReference type="RefSeq" id="WP_100711475.1">
    <property type="nucleotide sequence ID" value="NZ_NPDR01000009.1"/>
</dbReference>
<dbReference type="GO" id="GO:0016706">
    <property type="term" value="F:2-oxoglutarate-dependent dioxygenase activity"/>
    <property type="evidence" value="ECO:0007669"/>
    <property type="project" value="UniProtKB-ARBA"/>
</dbReference>
<dbReference type="AlphaFoldDB" id="A0A2M9Y8S6"/>
<protein>
    <recommendedName>
        <fullName evidence="3">Deoxygenase</fullName>
    </recommendedName>
</protein>
<evidence type="ECO:0000313" key="1">
    <source>
        <dbReference type="EMBL" id="PJZ47947.1"/>
    </source>
</evidence>
<dbReference type="OrthoDB" id="345086at2"/>
<dbReference type="SUPFAM" id="SSF51197">
    <property type="entry name" value="Clavaminate synthase-like"/>
    <property type="match status" value="1"/>
</dbReference>
<dbReference type="Proteomes" id="UP000231926">
    <property type="component" value="Unassembled WGS sequence"/>
</dbReference>
<keyword evidence="2" id="KW-1185">Reference proteome</keyword>
<accession>A0A2M9Y8S6</accession>
<dbReference type="EMBL" id="NPDR01000009">
    <property type="protein sequence ID" value="PJZ47947.1"/>
    <property type="molecule type" value="Genomic_DNA"/>
</dbReference>
<dbReference type="PANTHER" id="PTHR40470:SF1">
    <property type="entry name" value="PHYTANOYL-COA DIOXYGENASE FAMILY PROTEIN (AFU_ORTHOLOGUE AFUA_2G15850)"/>
    <property type="match status" value="1"/>
</dbReference>
<name>A0A2M9Y8S6_9LEPT</name>
<dbReference type="Pfam" id="PF05721">
    <property type="entry name" value="PhyH"/>
    <property type="match status" value="1"/>
</dbReference>
<organism evidence="1 2">
    <name type="scientific">Leptospira saintgironsiae</name>
    <dbReference type="NCBI Taxonomy" id="2023183"/>
    <lineage>
        <taxon>Bacteria</taxon>
        <taxon>Pseudomonadati</taxon>
        <taxon>Spirochaetota</taxon>
        <taxon>Spirochaetia</taxon>
        <taxon>Leptospirales</taxon>
        <taxon>Leptospiraceae</taxon>
        <taxon>Leptospira</taxon>
    </lineage>
</organism>
<dbReference type="PANTHER" id="PTHR40470">
    <property type="entry name" value="PHYTANOYL-COA DIOXYGENASE FAMILY PROTEIN (AFU_ORTHOLOGUE AFUA_2G15850)"/>
    <property type="match status" value="1"/>
</dbReference>
<dbReference type="InterPro" id="IPR008775">
    <property type="entry name" value="Phytyl_CoA_dOase-like"/>
</dbReference>
<reference evidence="1 2" key="1">
    <citation type="submission" date="2017-07" db="EMBL/GenBank/DDBJ databases">
        <title>Leptospira spp. isolated from tropical soils.</title>
        <authorList>
            <person name="Thibeaux R."/>
            <person name="Iraola G."/>
            <person name="Ferres I."/>
            <person name="Bierque E."/>
            <person name="Girault D."/>
            <person name="Soupe-Gilbert M.-E."/>
            <person name="Picardeau M."/>
            <person name="Goarant C."/>
        </authorList>
    </citation>
    <scope>NUCLEOTIDE SEQUENCE [LARGE SCALE GENOMIC DNA]</scope>
    <source>
        <strain evidence="1 2">FH4-C-A2</strain>
    </source>
</reference>
<sequence length="256" mass="30121">MNPNKTVSDGNESLLKNGYFLYSNFFSSEELKKVQKIFLDANSKWKTRFPDENSVNSAYLTSSDFCAAESDRLSLFRFISSNKIVKLAKSIIQEKTYFLNTQLFFNPISPNKKNYWHRDLQYLGVSEEEQKNILKRTKVFHFRIPFFPDPGLEFIPGSHTRWDNEEEYEIRMEKNGRKNYENLPSSVLVPQNPGDLLVFSAHLIHRGIYGEERHSLDILYTNFPDKRSNSKMFRQFPEESILSKLENPEIFEQSED</sequence>
<gene>
    <name evidence="1" type="ORF">CH362_16790</name>
</gene>
<evidence type="ECO:0000313" key="2">
    <source>
        <dbReference type="Proteomes" id="UP000231926"/>
    </source>
</evidence>
<evidence type="ECO:0008006" key="3">
    <source>
        <dbReference type="Google" id="ProtNLM"/>
    </source>
</evidence>
<proteinExistence type="predicted"/>
<dbReference type="Gene3D" id="2.60.120.620">
    <property type="entry name" value="q2cbj1_9rhob like domain"/>
    <property type="match status" value="1"/>
</dbReference>
<comment type="caution">
    <text evidence="1">The sequence shown here is derived from an EMBL/GenBank/DDBJ whole genome shotgun (WGS) entry which is preliminary data.</text>
</comment>